<proteinExistence type="predicted"/>
<dbReference type="AlphaFoldDB" id="A0AAW1VIU2"/>
<evidence type="ECO:0000313" key="1">
    <source>
        <dbReference type="EMBL" id="KAK9892364.1"/>
    </source>
</evidence>
<keyword evidence="2" id="KW-1185">Reference proteome</keyword>
<dbReference type="EMBL" id="JARQZJ010000134">
    <property type="protein sequence ID" value="KAK9892364.1"/>
    <property type="molecule type" value="Genomic_DNA"/>
</dbReference>
<gene>
    <name evidence="1" type="ORF">WA026_019817</name>
</gene>
<evidence type="ECO:0000313" key="2">
    <source>
        <dbReference type="Proteomes" id="UP001431783"/>
    </source>
</evidence>
<accession>A0AAW1VIU2</accession>
<protein>
    <submittedName>
        <fullName evidence="1">Uncharacterized protein</fullName>
    </submittedName>
</protein>
<reference evidence="1 2" key="1">
    <citation type="submission" date="2023-03" db="EMBL/GenBank/DDBJ databases">
        <title>Genome insight into feeding habits of ladybird beetles.</title>
        <authorList>
            <person name="Li H.-S."/>
            <person name="Huang Y.-H."/>
            <person name="Pang H."/>
        </authorList>
    </citation>
    <scope>NUCLEOTIDE SEQUENCE [LARGE SCALE GENOMIC DNA]</scope>
    <source>
        <strain evidence="1">SYSU_2023b</strain>
        <tissue evidence="1">Whole body</tissue>
    </source>
</reference>
<comment type="caution">
    <text evidence="1">The sequence shown here is derived from an EMBL/GenBank/DDBJ whole genome shotgun (WGS) entry which is preliminary data.</text>
</comment>
<dbReference type="Proteomes" id="UP001431783">
    <property type="component" value="Unassembled WGS sequence"/>
</dbReference>
<name>A0AAW1VIU2_9CUCU</name>
<organism evidence="1 2">
    <name type="scientific">Henosepilachna vigintioctopunctata</name>
    <dbReference type="NCBI Taxonomy" id="420089"/>
    <lineage>
        <taxon>Eukaryota</taxon>
        <taxon>Metazoa</taxon>
        <taxon>Ecdysozoa</taxon>
        <taxon>Arthropoda</taxon>
        <taxon>Hexapoda</taxon>
        <taxon>Insecta</taxon>
        <taxon>Pterygota</taxon>
        <taxon>Neoptera</taxon>
        <taxon>Endopterygota</taxon>
        <taxon>Coleoptera</taxon>
        <taxon>Polyphaga</taxon>
        <taxon>Cucujiformia</taxon>
        <taxon>Coccinelloidea</taxon>
        <taxon>Coccinellidae</taxon>
        <taxon>Epilachninae</taxon>
        <taxon>Epilachnini</taxon>
        <taxon>Henosepilachna</taxon>
    </lineage>
</organism>
<sequence length="144" mass="16720">MSQFKELKNTFYDDKEDLQIDDEYLKEITDIQETDNTANASEEPLEKLLQKLLEMNQEKILKTTDNGTLIDLIASGLPNYIIDKIDQEKLTETADLQNELGELGHLTYEKNLELKTNKQNIREKNEKTPCSICKENEKGTRFHP</sequence>